<dbReference type="SUPFAM" id="SSF51735">
    <property type="entry name" value="NAD(P)-binding Rossmann-fold domains"/>
    <property type="match status" value="1"/>
</dbReference>
<dbReference type="PRINTS" id="PR00081">
    <property type="entry name" value="GDHRDH"/>
</dbReference>
<evidence type="ECO:0000313" key="4">
    <source>
        <dbReference type="EMBL" id="KRO41227.1"/>
    </source>
</evidence>
<dbReference type="PRINTS" id="PR00080">
    <property type="entry name" value="SDRFAMILY"/>
</dbReference>
<protein>
    <submittedName>
        <fullName evidence="4">3-oxoacyl-ACP reductase</fullName>
    </submittedName>
</protein>
<evidence type="ECO:0000256" key="1">
    <source>
        <dbReference type="ARBA" id="ARBA00006484"/>
    </source>
</evidence>
<dbReference type="FunFam" id="3.40.50.720:FF:000084">
    <property type="entry name" value="Short-chain dehydrogenase reductase"/>
    <property type="match status" value="1"/>
</dbReference>
<gene>
    <name evidence="4" type="ORF">ABR63_01825</name>
</gene>
<dbReference type="GO" id="GO:0005829">
    <property type="term" value="C:cytosol"/>
    <property type="evidence" value="ECO:0007669"/>
    <property type="project" value="TreeGrafter"/>
</dbReference>
<dbReference type="PROSITE" id="PS00061">
    <property type="entry name" value="ADH_SHORT"/>
    <property type="match status" value="1"/>
</dbReference>
<name>A0A0R2PWF4_9GAMM</name>
<dbReference type="InterPro" id="IPR052178">
    <property type="entry name" value="Sec_Metab_Biosynth_SDR"/>
</dbReference>
<keyword evidence="2" id="KW-0521">NADP</keyword>
<dbReference type="Gene3D" id="3.40.50.720">
    <property type="entry name" value="NAD(P)-binding Rossmann-like Domain"/>
    <property type="match status" value="1"/>
</dbReference>
<evidence type="ECO:0000256" key="3">
    <source>
        <dbReference type="ARBA" id="ARBA00023002"/>
    </source>
</evidence>
<dbReference type="PANTHER" id="PTHR43618:SF8">
    <property type="entry name" value="7ALPHA-HYDROXYSTEROID DEHYDROGENASE"/>
    <property type="match status" value="1"/>
</dbReference>
<dbReference type="EMBL" id="LIAV01000016">
    <property type="protein sequence ID" value="KRO41227.1"/>
    <property type="molecule type" value="Genomic_DNA"/>
</dbReference>
<keyword evidence="3" id="KW-0560">Oxidoreductase</keyword>
<evidence type="ECO:0000313" key="5">
    <source>
        <dbReference type="Proteomes" id="UP000050874"/>
    </source>
</evidence>
<sequence length="267" mass="28648">MKITELFNVSGKIAIVTGGSRGIGEMIAAGFLANGVKVYITARKEAALIEKAKELSDLYGADCIPVPCDLSTMHGMEEFVTFMESKEEHIDFLINNAGASWGEPYAEYSEKGWDKVMDLNVKSIFYLTQKLTPMLSLKASAEDPSRVINIGSVDGLNVPVIEAYAYGTSKAAVHHLTRIMAKRLVGENILVNAIAPGPYESMMLGAAVNHDYSQIESRNPRKRIGSPEDMAGLVIFLCSRAGAYTVGAVIPSDGGLVGTAGHDLSQS</sequence>
<dbReference type="Proteomes" id="UP000050874">
    <property type="component" value="Unassembled WGS sequence"/>
</dbReference>
<dbReference type="InterPro" id="IPR036291">
    <property type="entry name" value="NAD(P)-bd_dom_sf"/>
</dbReference>
<comment type="caution">
    <text evidence="4">The sequence shown here is derived from an EMBL/GenBank/DDBJ whole genome shotgun (WGS) entry which is preliminary data.</text>
</comment>
<organism evidence="4 5">
    <name type="scientific">SAR86 cluster bacterium BACL1 MAG-120920-bin57</name>
    <dbReference type="NCBI Taxonomy" id="1655571"/>
    <lineage>
        <taxon>Bacteria</taxon>
        <taxon>Pseudomonadati</taxon>
        <taxon>Pseudomonadota</taxon>
        <taxon>Gammaproteobacteria</taxon>
        <taxon>SAR86 cluster</taxon>
    </lineage>
</organism>
<accession>A0A0R2PWF4</accession>
<comment type="similarity">
    <text evidence="1">Belongs to the short-chain dehydrogenases/reductases (SDR) family.</text>
</comment>
<dbReference type="InterPro" id="IPR002347">
    <property type="entry name" value="SDR_fam"/>
</dbReference>
<dbReference type="AlphaFoldDB" id="A0A0R2PWF4"/>
<dbReference type="InterPro" id="IPR020904">
    <property type="entry name" value="Sc_DH/Rdtase_CS"/>
</dbReference>
<reference evidence="5" key="1">
    <citation type="submission" date="2015-10" db="EMBL/GenBank/DDBJ databases">
        <title>Metagenome-Assembled Genomes uncover a global brackish microbiome.</title>
        <authorList>
            <person name="Hugerth L.W."/>
            <person name="Larsson J."/>
            <person name="Alneberg J."/>
            <person name="Lindh M.V."/>
            <person name="Legrand C."/>
            <person name="Pinhassi J."/>
            <person name="Andersson A."/>
        </authorList>
    </citation>
    <scope>NUCLEOTIDE SEQUENCE [LARGE SCALE GENOMIC DNA]</scope>
</reference>
<evidence type="ECO:0000256" key="2">
    <source>
        <dbReference type="ARBA" id="ARBA00022857"/>
    </source>
</evidence>
<dbReference type="PANTHER" id="PTHR43618">
    <property type="entry name" value="7-ALPHA-HYDROXYSTEROID DEHYDROGENASE"/>
    <property type="match status" value="1"/>
</dbReference>
<dbReference type="Pfam" id="PF13561">
    <property type="entry name" value="adh_short_C2"/>
    <property type="match status" value="1"/>
</dbReference>
<dbReference type="GO" id="GO:0008709">
    <property type="term" value="F:cholate 7-alpha-dehydrogenase (NAD+) activity"/>
    <property type="evidence" value="ECO:0007669"/>
    <property type="project" value="TreeGrafter"/>
</dbReference>
<proteinExistence type="inferred from homology"/>